<dbReference type="GO" id="GO:0020037">
    <property type="term" value="F:heme binding"/>
    <property type="evidence" value="ECO:0007669"/>
    <property type="project" value="InterPro"/>
</dbReference>
<keyword evidence="5" id="KW-0256">Endoplasmic reticulum</keyword>
<dbReference type="SUPFAM" id="SSF48264">
    <property type="entry name" value="Cytochrome P450"/>
    <property type="match status" value="1"/>
</dbReference>
<feature type="transmembrane region" description="Helical" evidence="11">
    <location>
        <begin position="12"/>
        <end position="33"/>
    </location>
</feature>
<comment type="similarity">
    <text evidence="3 10">Belongs to the cytochrome P450 family.</text>
</comment>
<evidence type="ECO:0000256" key="10">
    <source>
        <dbReference type="RuleBase" id="RU000461"/>
    </source>
</evidence>
<dbReference type="Pfam" id="PF00067">
    <property type="entry name" value="p450"/>
    <property type="match status" value="1"/>
</dbReference>
<evidence type="ECO:0000256" key="4">
    <source>
        <dbReference type="ARBA" id="ARBA00022617"/>
    </source>
</evidence>
<dbReference type="EMBL" id="CAKKLH010000336">
    <property type="protein sequence ID" value="CAH0113244.1"/>
    <property type="molecule type" value="Genomic_DNA"/>
</dbReference>
<evidence type="ECO:0000256" key="11">
    <source>
        <dbReference type="SAM" id="Phobius"/>
    </source>
</evidence>
<dbReference type="Proteomes" id="UP000789390">
    <property type="component" value="Unassembled WGS sequence"/>
</dbReference>
<feature type="binding site" description="axial binding residue" evidence="9">
    <location>
        <position position="443"/>
    </location>
    <ligand>
        <name>heme</name>
        <dbReference type="ChEBI" id="CHEBI:30413"/>
    </ligand>
    <ligandPart>
        <name>Fe</name>
        <dbReference type="ChEBI" id="CHEBI:18248"/>
    </ligandPart>
</feature>
<evidence type="ECO:0000256" key="2">
    <source>
        <dbReference type="ARBA" id="ARBA00004586"/>
    </source>
</evidence>
<evidence type="ECO:0000256" key="8">
    <source>
        <dbReference type="ARBA" id="ARBA00023136"/>
    </source>
</evidence>
<keyword evidence="11" id="KW-0812">Transmembrane</keyword>
<name>A0A8J2S583_9CRUS</name>
<comment type="subcellular location">
    <subcellularLocation>
        <location evidence="2">Endoplasmic reticulum membrane</location>
    </subcellularLocation>
</comment>
<evidence type="ECO:0000256" key="1">
    <source>
        <dbReference type="ARBA" id="ARBA00001971"/>
    </source>
</evidence>
<comment type="caution">
    <text evidence="12">The sequence shown here is derived from an EMBL/GenBank/DDBJ whole genome shotgun (WGS) entry which is preliminary data.</text>
</comment>
<dbReference type="GO" id="GO:0005506">
    <property type="term" value="F:iron ion binding"/>
    <property type="evidence" value="ECO:0007669"/>
    <property type="project" value="InterPro"/>
</dbReference>
<dbReference type="InterPro" id="IPR036396">
    <property type="entry name" value="Cyt_P450_sf"/>
</dbReference>
<dbReference type="PRINTS" id="PR00463">
    <property type="entry name" value="EP450I"/>
</dbReference>
<dbReference type="PROSITE" id="PS00086">
    <property type="entry name" value="CYTOCHROME_P450"/>
    <property type="match status" value="1"/>
</dbReference>
<evidence type="ECO:0000313" key="12">
    <source>
        <dbReference type="EMBL" id="CAH0113244.1"/>
    </source>
</evidence>
<evidence type="ECO:0000256" key="9">
    <source>
        <dbReference type="PIRSR" id="PIRSR602401-1"/>
    </source>
</evidence>
<proteinExistence type="inferred from homology"/>
<evidence type="ECO:0000256" key="3">
    <source>
        <dbReference type="ARBA" id="ARBA00010617"/>
    </source>
</evidence>
<keyword evidence="7 10" id="KW-0503">Monooxygenase</keyword>
<keyword evidence="8 11" id="KW-0472">Membrane</keyword>
<dbReference type="Gene3D" id="1.10.630.10">
    <property type="entry name" value="Cytochrome P450"/>
    <property type="match status" value="1"/>
</dbReference>
<organism evidence="12 13">
    <name type="scientific">Daphnia galeata</name>
    <dbReference type="NCBI Taxonomy" id="27404"/>
    <lineage>
        <taxon>Eukaryota</taxon>
        <taxon>Metazoa</taxon>
        <taxon>Ecdysozoa</taxon>
        <taxon>Arthropoda</taxon>
        <taxon>Crustacea</taxon>
        <taxon>Branchiopoda</taxon>
        <taxon>Diplostraca</taxon>
        <taxon>Cladocera</taxon>
        <taxon>Anomopoda</taxon>
        <taxon>Daphniidae</taxon>
        <taxon>Daphnia</taxon>
    </lineage>
</organism>
<dbReference type="InterPro" id="IPR017972">
    <property type="entry name" value="Cyt_P450_CS"/>
</dbReference>
<sequence>MLDDHLLKVNGWMPSTFTVWLATFFTFVAICVFSKKRLAFIEHCNSIPGPPAPIPLLGNALELMRDPDELFQFLIDYLHEWRQHFPVLRFWLGPFPIFLLYTPEGTEALLGSNKLIDKSREYQYLHPWLSTGLLTSTGTKWHGRRKMLTPTFHFKILEDFIDIFNKQSVVLVDKLREAHQDMVANNRDRINLFPYVARCTLDIICETAMGRHVDAQLNNDSEYVKAVCTLGRIVQTRQAQPWLQPEVLFQCHPMAKTQQKCLNILHGFTDKVLQERKAEHRIRKAEELAQKENKKLPTSADVDDNGQDTTAAAVSWCLYLIGSHPEVQESLSEELNRVFGTSDRAMTMTDILQLKYLECCIKEALRLYPSVAMYGRTLSEDATIHGYVIPAGSTVAVIPYSLHRDPVQFPDPERFDPERFMGDKKRNRHPYAYVPFSAGPRNCIGQKYAVMEEKVVLATVLRNFHLESLEKREDLVLIGELVLRPRDGVQVRLTPKQITPSSVAPSYRS</sequence>
<dbReference type="PANTHER" id="PTHR24291:SF189">
    <property type="entry name" value="CYTOCHROME P450 4C3-RELATED"/>
    <property type="match status" value="1"/>
</dbReference>
<evidence type="ECO:0000313" key="13">
    <source>
        <dbReference type="Proteomes" id="UP000789390"/>
    </source>
</evidence>
<dbReference type="InterPro" id="IPR050196">
    <property type="entry name" value="Cytochrome_P450_Monoox"/>
</dbReference>
<dbReference type="InterPro" id="IPR001128">
    <property type="entry name" value="Cyt_P450"/>
</dbReference>
<keyword evidence="11" id="KW-1133">Transmembrane helix</keyword>
<dbReference type="AlphaFoldDB" id="A0A8J2S583"/>
<evidence type="ECO:0000256" key="6">
    <source>
        <dbReference type="ARBA" id="ARBA00023004"/>
    </source>
</evidence>
<keyword evidence="4 9" id="KW-0349">Heme</keyword>
<dbReference type="GO" id="GO:0005789">
    <property type="term" value="C:endoplasmic reticulum membrane"/>
    <property type="evidence" value="ECO:0007669"/>
    <property type="project" value="UniProtKB-SubCell"/>
</dbReference>
<keyword evidence="10" id="KW-0560">Oxidoreductase</keyword>
<evidence type="ECO:0000256" key="7">
    <source>
        <dbReference type="ARBA" id="ARBA00023033"/>
    </source>
</evidence>
<keyword evidence="9 10" id="KW-0479">Metal-binding</keyword>
<keyword evidence="13" id="KW-1185">Reference proteome</keyword>
<accession>A0A8J2S583</accession>
<evidence type="ECO:0000256" key="5">
    <source>
        <dbReference type="ARBA" id="ARBA00022824"/>
    </source>
</evidence>
<reference evidence="12" key="1">
    <citation type="submission" date="2021-11" db="EMBL/GenBank/DDBJ databases">
        <authorList>
            <person name="Schell T."/>
        </authorList>
    </citation>
    <scope>NUCLEOTIDE SEQUENCE</scope>
    <source>
        <strain evidence="12">M5</strain>
    </source>
</reference>
<comment type="cofactor">
    <cofactor evidence="1 9">
        <name>heme</name>
        <dbReference type="ChEBI" id="CHEBI:30413"/>
    </cofactor>
</comment>
<dbReference type="PANTHER" id="PTHR24291">
    <property type="entry name" value="CYTOCHROME P450 FAMILY 4"/>
    <property type="match status" value="1"/>
</dbReference>
<dbReference type="GO" id="GO:0016705">
    <property type="term" value="F:oxidoreductase activity, acting on paired donors, with incorporation or reduction of molecular oxygen"/>
    <property type="evidence" value="ECO:0007669"/>
    <property type="project" value="InterPro"/>
</dbReference>
<gene>
    <name evidence="12" type="ORF">DGAL_LOCUS17046</name>
</gene>
<keyword evidence="6 9" id="KW-0408">Iron</keyword>
<dbReference type="GO" id="GO:0004497">
    <property type="term" value="F:monooxygenase activity"/>
    <property type="evidence" value="ECO:0007669"/>
    <property type="project" value="UniProtKB-KW"/>
</dbReference>
<dbReference type="InterPro" id="IPR002401">
    <property type="entry name" value="Cyt_P450_E_grp-I"/>
</dbReference>
<dbReference type="OrthoDB" id="1470350at2759"/>
<dbReference type="PRINTS" id="PR00385">
    <property type="entry name" value="P450"/>
</dbReference>
<protein>
    <submittedName>
        <fullName evidence="12">Uncharacterized protein</fullName>
    </submittedName>
</protein>